<evidence type="ECO:0000256" key="1">
    <source>
        <dbReference type="SAM" id="Phobius"/>
    </source>
</evidence>
<dbReference type="PANTHER" id="PTHR10974">
    <property type="entry name" value="FI08016P-RELATED"/>
    <property type="match status" value="1"/>
</dbReference>
<dbReference type="GeneID" id="10505525"/>
<dbReference type="RefSeq" id="XP_003291765.1">
    <property type="nucleotide sequence ID" value="XM_003291717.1"/>
</dbReference>
<dbReference type="STRING" id="5786.F0ZWH5"/>
<dbReference type="SUPFAM" id="SSF53649">
    <property type="entry name" value="Alkaline phosphatase-like"/>
    <property type="match status" value="1"/>
</dbReference>
<dbReference type="OMA" id="RCLGNKH"/>
<feature type="transmembrane region" description="Helical" evidence="1">
    <location>
        <begin position="111"/>
        <end position="134"/>
    </location>
</feature>
<accession>F0ZWH5</accession>
<dbReference type="AlphaFoldDB" id="F0ZWH5"/>
<dbReference type="InParanoid" id="F0ZWH5"/>
<keyword evidence="1" id="KW-0812">Transmembrane</keyword>
<feature type="transmembrane region" description="Helical" evidence="1">
    <location>
        <begin position="154"/>
        <end position="174"/>
    </location>
</feature>
<dbReference type="InterPro" id="IPR017850">
    <property type="entry name" value="Alkaline_phosphatase_core_sf"/>
</dbReference>
<feature type="transmembrane region" description="Helical" evidence="1">
    <location>
        <begin position="183"/>
        <end position="200"/>
    </location>
</feature>
<name>F0ZWH5_DICPU</name>
<dbReference type="Proteomes" id="UP000001064">
    <property type="component" value="Unassembled WGS sequence"/>
</dbReference>
<gene>
    <name evidence="2" type="ORF">DICPUDRAFT_99127</name>
</gene>
<keyword evidence="1" id="KW-0472">Membrane</keyword>
<keyword evidence="3" id="KW-1185">Reference proteome</keyword>
<reference evidence="3" key="1">
    <citation type="journal article" date="2011" name="Genome Biol.">
        <title>Comparative genomics of the social amoebae Dictyostelium discoideum and Dictyostelium purpureum.</title>
        <authorList>
            <consortium name="US DOE Joint Genome Institute (JGI-PGF)"/>
            <person name="Sucgang R."/>
            <person name="Kuo A."/>
            <person name="Tian X."/>
            <person name="Salerno W."/>
            <person name="Parikh A."/>
            <person name="Feasley C.L."/>
            <person name="Dalin E."/>
            <person name="Tu H."/>
            <person name="Huang E."/>
            <person name="Barry K."/>
            <person name="Lindquist E."/>
            <person name="Shapiro H."/>
            <person name="Bruce D."/>
            <person name="Schmutz J."/>
            <person name="Salamov A."/>
            <person name="Fey P."/>
            <person name="Gaudet P."/>
            <person name="Anjard C."/>
            <person name="Babu M.M."/>
            <person name="Basu S."/>
            <person name="Bushmanova Y."/>
            <person name="van der Wel H."/>
            <person name="Katoh-Kurasawa M."/>
            <person name="Dinh C."/>
            <person name="Coutinho P.M."/>
            <person name="Saito T."/>
            <person name="Elias M."/>
            <person name="Schaap P."/>
            <person name="Kay R.R."/>
            <person name="Henrissat B."/>
            <person name="Eichinger L."/>
            <person name="Rivero F."/>
            <person name="Putnam N.H."/>
            <person name="West C.M."/>
            <person name="Loomis W.F."/>
            <person name="Chisholm R.L."/>
            <person name="Shaulsky G."/>
            <person name="Strassmann J.E."/>
            <person name="Queller D.C."/>
            <person name="Kuspa A."/>
            <person name="Grigoriev I.V."/>
        </authorList>
    </citation>
    <scope>NUCLEOTIDE SEQUENCE [LARGE SCALE GENOMIC DNA]</scope>
    <source>
        <strain evidence="3">QSDP1</strain>
    </source>
</reference>
<dbReference type="VEuPathDB" id="AmoebaDB:DICPUDRAFT_99127"/>
<keyword evidence="1" id="KW-1133">Transmembrane helix</keyword>
<dbReference type="Pfam" id="PF02995">
    <property type="entry name" value="DUF229"/>
    <property type="match status" value="1"/>
</dbReference>
<dbReference type="OrthoDB" id="16136at2759"/>
<feature type="transmembrane region" description="Helical" evidence="1">
    <location>
        <begin position="7"/>
        <end position="25"/>
    </location>
</feature>
<protein>
    <submittedName>
        <fullName evidence="2">Uncharacterized protein</fullName>
    </submittedName>
</protein>
<dbReference type="KEGG" id="dpp:DICPUDRAFT_99127"/>
<feature type="transmembrane region" description="Helical" evidence="1">
    <location>
        <begin position="45"/>
        <end position="64"/>
    </location>
</feature>
<organism evidence="2 3">
    <name type="scientific">Dictyostelium purpureum</name>
    <name type="common">Slime mold</name>
    <dbReference type="NCBI Taxonomy" id="5786"/>
    <lineage>
        <taxon>Eukaryota</taxon>
        <taxon>Amoebozoa</taxon>
        <taxon>Evosea</taxon>
        <taxon>Eumycetozoa</taxon>
        <taxon>Dictyostelia</taxon>
        <taxon>Dictyosteliales</taxon>
        <taxon>Dictyosteliaceae</taxon>
        <taxon>Dictyostelium</taxon>
    </lineage>
</organism>
<proteinExistence type="predicted"/>
<evidence type="ECO:0000313" key="3">
    <source>
        <dbReference type="Proteomes" id="UP000001064"/>
    </source>
</evidence>
<dbReference type="eggNOG" id="ENOG502QRYZ">
    <property type="taxonomic scope" value="Eukaryota"/>
</dbReference>
<dbReference type="InterPro" id="IPR004245">
    <property type="entry name" value="DUF229"/>
</dbReference>
<sequence>MKIRESTILSISIGVFFVYLGNKIYEWSLEGRKDIDWTHRHIKTFGVEIFLSSILYFIGFFTLLNQIINNFNNNNYENNDNNKNNRIIGTDYKCVKDNSNNIKLNIKISNLLLRFINDGNGITVTSFIFCFFTTFYQTTKDTSATLMNHGQYNLLVLSGFLLLYTLTFLTWWFLLKYFKIKKILFSILVLIIFITLLFNINHFRIKKDFLVGIDGKILIHLNNSNPNVCKIENDFIVWPAFQPTGSTWVVAGSRECPLEKGFSYLDEKNYLHIDCKNKVEISYTTSPTFFEEQRSYGIFTDDLKILEKQYKKKKYQYNGPILISDETVMATCGNKTEIHFQNVLKKSSLERASNFNEPKLSSFENKIKKMNSAERTKPVDILFILIDALSRAHFKRALPKTFETLQAIQNEGHSKVFQFFRYHSLKPYSDPNYIALYTGYNSLEYDKLDREIIPEKIQNSNNGEPFSFEKNPLFFQSFRNDSYITSWIYPTCEDWFDAYLKVEKPNIDHELVLPFCSPQVFPLERPFGIFEGPYSIRRRCLGNKHIHDRIFDYINQIFDNYSKVGKIVSAGLMDAHEGTMEVIKIADKQFNRFLGQDLKSKLNDTVLILVGDHGQHMGPYYSWTKGGSIEVAFPVLYIILPTWFTNKYPNVEKNLLENENRLFSPFQLYDTIRALSKYPEFGGIDVFDPNNIKSSNGLLDPIPEDISCSDLAIPHSFCKCL</sequence>
<dbReference type="EMBL" id="GL871236">
    <property type="protein sequence ID" value="EGC31699.1"/>
    <property type="molecule type" value="Genomic_DNA"/>
</dbReference>
<evidence type="ECO:0000313" key="2">
    <source>
        <dbReference type="EMBL" id="EGC31699.1"/>
    </source>
</evidence>
<dbReference type="PANTHER" id="PTHR10974:SF1">
    <property type="entry name" value="FI08016P-RELATED"/>
    <property type="match status" value="1"/>
</dbReference>
<dbReference type="Gene3D" id="3.40.720.10">
    <property type="entry name" value="Alkaline Phosphatase, subunit A"/>
    <property type="match status" value="1"/>
</dbReference>